<dbReference type="PANTHER" id="PTHR38459:SF1">
    <property type="entry name" value="PROPHAGE BACTOPRENOL-LINKED GLUCOSE TRANSLOCASE HOMOLOG"/>
    <property type="match status" value="1"/>
</dbReference>
<evidence type="ECO:0000256" key="4">
    <source>
        <dbReference type="ARBA" id="ARBA00022989"/>
    </source>
</evidence>
<dbReference type="PANTHER" id="PTHR38459">
    <property type="entry name" value="PROPHAGE BACTOPRENOL-LINKED GLUCOSE TRANSLOCASE HOMOLOG"/>
    <property type="match status" value="1"/>
</dbReference>
<evidence type="ECO:0000256" key="1">
    <source>
        <dbReference type="ARBA" id="ARBA00004141"/>
    </source>
</evidence>
<reference evidence="8 9" key="1">
    <citation type="journal article" date="2016" name="Nat. Commun.">
        <title>Thousands of microbial genomes shed light on interconnected biogeochemical processes in an aquifer system.</title>
        <authorList>
            <person name="Anantharaman K."/>
            <person name="Brown C.T."/>
            <person name="Hug L.A."/>
            <person name="Sharon I."/>
            <person name="Castelle C.J."/>
            <person name="Probst A.J."/>
            <person name="Thomas B.C."/>
            <person name="Singh A."/>
            <person name="Wilkins M.J."/>
            <person name="Karaoz U."/>
            <person name="Brodie E.L."/>
            <person name="Williams K.H."/>
            <person name="Hubbard S.S."/>
            <person name="Banfield J.F."/>
        </authorList>
    </citation>
    <scope>NUCLEOTIDE SEQUENCE [LARGE SCALE GENOMIC DNA]</scope>
</reference>
<dbReference type="GO" id="GO:0005886">
    <property type="term" value="C:plasma membrane"/>
    <property type="evidence" value="ECO:0007669"/>
    <property type="project" value="TreeGrafter"/>
</dbReference>
<comment type="caution">
    <text evidence="8">The sequence shown here is derived from an EMBL/GenBank/DDBJ whole genome shotgun (WGS) entry which is preliminary data.</text>
</comment>
<dbReference type="Proteomes" id="UP000178347">
    <property type="component" value="Unassembled WGS sequence"/>
</dbReference>
<gene>
    <name evidence="8" type="ORF">A3G00_01745</name>
</gene>
<dbReference type="Pfam" id="PF04138">
    <property type="entry name" value="GtrA_DPMS_TM"/>
    <property type="match status" value="1"/>
</dbReference>
<keyword evidence="4 6" id="KW-1133">Transmembrane helix</keyword>
<dbReference type="InterPro" id="IPR051401">
    <property type="entry name" value="GtrA_CellWall_Glycosyl"/>
</dbReference>
<accession>A0A1F6MS78</accession>
<dbReference type="AlphaFoldDB" id="A0A1F6MS78"/>
<proteinExistence type="inferred from homology"/>
<dbReference type="EMBL" id="MFQN01000013">
    <property type="protein sequence ID" value="OGH74492.1"/>
    <property type="molecule type" value="Genomic_DNA"/>
</dbReference>
<name>A0A1F6MS78_9BACT</name>
<evidence type="ECO:0000256" key="6">
    <source>
        <dbReference type="SAM" id="Phobius"/>
    </source>
</evidence>
<feature type="transmembrane region" description="Helical" evidence="6">
    <location>
        <begin position="79"/>
        <end position="100"/>
    </location>
</feature>
<dbReference type="STRING" id="1798692.A3G00_01745"/>
<dbReference type="InterPro" id="IPR007267">
    <property type="entry name" value="GtrA_DPMS_TM"/>
</dbReference>
<protein>
    <recommendedName>
        <fullName evidence="7">GtrA/DPMS transmembrane domain-containing protein</fullName>
    </recommendedName>
</protein>
<feature type="transmembrane region" description="Helical" evidence="6">
    <location>
        <begin position="16"/>
        <end position="37"/>
    </location>
</feature>
<evidence type="ECO:0000256" key="3">
    <source>
        <dbReference type="ARBA" id="ARBA00022692"/>
    </source>
</evidence>
<feature type="domain" description="GtrA/DPMS transmembrane" evidence="7">
    <location>
        <begin position="18"/>
        <end position="131"/>
    </location>
</feature>
<evidence type="ECO:0000256" key="2">
    <source>
        <dbReference type="ARBA" id="ARBA00009399"/>
    </source>
</evidence>
<evidence type="ECO:0000259" key="7">
    <source>
        <dbReference type="Pfam" id="PF04138"/>
    </source>
</evidence>
<feature type="transmembrane region" description="Helical" evidence="6">
    <location>
        <begin position="106"/>
        <end position="125"/>
    </location>
</feature>
<sequence length="144" mass="17363">MFKKIVAHAWSLRHQFIRYFCVGFSAFILDMSSLMLLKEVFGWQPITAVVTNQVFIITYVFLLNKYWSFDNRDLDHRQLVRFLTLVGFNYAVSITTMYFFNHRLGWDYRLVRIGTIILATCWNFLSYKYWVYRLKSLISNNQLN</sequence>
<evidence type="ECO:0000313" key="9">
    <source>
        <dbReference type="Proteomes" id="UP000178347"/>
    </source>
</evidence>
<evidence type="ECO:0000313" key="8">
    <source>
        <dbReference type="EMBL" id="OGH74492.1"/>
    </source>
</evidence>
<comment type="similarity">
    <text evidence="2">Belongs to the GtrA family.</text>
</comment>
<dbReference type="GO" id="GO:0000271">
    <property type="term" value="P:polysaccharide biosynthetic process"/>
    <property type="evidence" value="ECO:0007669"/>
    <property type="project" value="InterPro"/>
</dbReference>
<comment type="subcellular location">
    <subcellularLocation>
        <location evidence="1">Membrane</location>
        <topology evidence="1">Multi-pass membrane protein</topology>
    </subcellularLocation>
</comment>
<evidence type="ECO:0000256" key="5">
    <source>
        <dbReference type="ARBA" id="ARBA00023136"/>
    </source>
</evidence>
<keyword evidence="3 6" id="KW-0812">Transmembrane</keyword>
<organism evidence="8 9">
    <name type="scientific">Candidatus Magasanikbacteria bacterium RIFCSPLOWO2_12_FULL_43_12</name>
    <dbReference type="NCBI Taxonomy" id="1798692"/>
    <lineage>
        <taxon>Bacteria</taxon>
        <taxon>Candidatus Magasanikiibacteriota</taxon>
    </lineage>
</organism>
<keyword evidence="5 6" id="KW-0472">Membrane</keyword>
<feature type="transmembrane region" description="Helical" evidence="6">
    <location>
        <begin position="43"/>
        <end position="67"/>
    </location>
</feature>